<protein>
    <submittedName>
        <fullName evidence="1">Uncharacterized protein</fullName>
    </submittedName>
</protein>
<gene>
    <name evidence="1" type="ORF">P9989_11815</name>
</gene>
<evidence type="ECO:0000313" key="1">
    <source>
        <dbReference type="EMBL" id="WFT73096.1"/>
    </source>
</evidence>
<reference evidence="1 2" key="1">
    <citation type="submission" date="2023-04" db="EMBL/GenBank/DDBJ databases">
        <title>Genome sequence of Halobacillus naozhouensis KACC 21980.</title>
        <authorList>
            <person name="Kim S."/>
            <person name="Heo J."/>
            <person name="Kwon S.-W."/>
        </authorList>
    </citation>
    <scope>NUCLEOTIDE SEQUENCE [LARGE SCALE GENOMIC DNA]</scope>
    <source>
        <strain evidence="1 2">KCTC 13234</strain>
    </source>
</reference>
<keyword evidence="2" id="KW-1185">Reference proteome</keyword>
<dbReference type="EMBL" id="CP121671">
    <property type="protein sequence ID" value="WFT73096.1"/>
    <property type="molecule type" value="Genomic_DNA"/>
</dbReference>
<sequence length="290" mass="33677">MGAYWFYVQTLKGTQAITRQISVDQQHFIKRSSSVHEFKQMEAAGFVATPGHVMLDLDKPLSQSPSLIENSQCYIQKGCTLLLIQFPIHSSYHFKIIFQQFKKQLKYLPIDYMLVPTIKPESITQEMVRYFARESCPFILIDGDDESELREVAWDWLVQAQSHKRIPFGLLVRNSRNRERIHDKLWVKLCEHYGIIRLTNALSEAPLSKANLKDSGIFPYKGGFMDNGYADYNLYYDEEGLMVDDHADFRYYEAVPDVTVMRGKIVQVNQQVQTIVSGIHYKGSIYQHFV</sequence>
<proteinExistence type="predicted"/>
<dbReference type="Proteomes" id="UP001221597">
    <property type="component" value="Chromosome"/>
</dbReference>
<accession>A0ABY8IU19</accession>
<dbReference type="RefSeq" id="WP_283075122.1">
    <property type="nucleotide sequence ID" value="NZ_CP121671.1"/>
</dbReference>
<evidence type="ECO:0000313" key="2">
    <source>
        <dbReference type="Proteomes" id="UP001221597"/>
    </source>
</evidence>
<name>A0ABY8IU19_9BACI</name>
<organism evidence="1 2">
    <name type="scientific">Halobacillus naozhouensis</name>
    <dbReference type="NCBI Taxonomy" id="554880"/>
    <lineage>
        <taxon>Bacteria</taxon>
        <taxon>Bacillati</taxon>
        <taxon>Bacillota</taxon>
        <taxon>Bacilli</taxon>
        <taxon>Bacillales</taxon>
        <taxon>Bacillaceae</taxon>
        <taxon>Halobacillus</taxon>
    </lineage>
</organism>